<keyword evidence="6" id="KW-0067">ATP-binding</keyword>
<keyword evidence="5" id="KW-0418">Kinase</keyword>
<evidence type="ECO:0000256" key="4">
    <source>
        <dbReference type="ARBA" id="ARBA00022741"/>
    </source>
</evidence>
<evidence type="ECO:0000256" key="2">
    <source>
        <dbReference type="ARBA" id="ARBA00022527"/>
    </source>
</evidence>
<keyword evidence="3" id="KW-0808">Transferase</keyword>
<evidence type="ECO:0000259" key="11">
    <source>
        <dbReference type="PROSITE" id="PS51178"/>
    </source>
</evidence>
<evidence type="ECO:0000256" key="1">
    <source>
        <dbReference type="ARBA" id="ARBA00012513"/>
    </source>
</evidence>
<dbReference type="PROSITE" id="PS00108">
    <property type="entry name" value="PROTEIN_KINASE_ST"/>
    <property type="match status" value="1"/>
</dbReference>
<dbReference type="AlphaFoldDB" id="A0A5Q6RZI1"/>
<evidence type="ECO:0000259" key="10">
    <source>
        <dbReference type="PROSITE" id="PS50011"/>
    </source>
</evidence>
<keyword evidence="9" id="KW-0812">Transmembrane</keyword>
<evidence type="ECO:0000256" key="6">
    <source>
        <dbReference type="ARBA" id="ARBA00022840"/>
    </source>
</evidence>
<dbReference type="PANTHER" id="PTHR43289">
    <property type="entry name" value="MITOGEN-ACTIVATED PROTEIN KINASE KINASE KINASE 20-RELATED"/>
    <property type="match status" value="1"/>
</dbReference>
<dbReference type="CDD" id="cd14014">
    <property type="entry name" value="STKc_PknB_like"/>
    <property type="match status" value="1"/>
</dbReference>
<keyword evidence="2" id="KW-0723">Serine/threonine-protein kinase</keyword>
<dbReference type="GO" id="GO:0004674">
    <property type="term" value="F:protein serine/threonine kinase activity"/>
    <property type="evidence" value="ECO:0007669"/>
    <property type="project" value="UniProtKB-KW"/>
</dbReference>
<keyword evidence="9" id="KW-1133">Transmembrane helix</keyword>
<dbReference type="InterPro" id="IPR008271">
    <property type="entry name" value="Ser/Thr_kinase_AS"/>
</dbReference>
<dbReference type="OrthoDB" id="9762169at2"/>
<feature type="domain" description="PASTA" evidence="11">
    <location>
        <begin position="646"/>
        <end position="710"/>
    </location>
</feature>
<sequence>MRGRSARAGLPARSPTPTTYEEVTVTTRDDDLVGRVLDGRYYLRKILARGGMGTVFLATDTRLDRTVAVKVMQGGDTDIDFSERLSSEARAAARLSHPNVVAVFDQGDDAGVLYLVMEYVPGHTLRDVISREAPLPPRRVLSLIDPLLVALSAAHDARIIHRDIKPENVLITPSGQLKVADFGLARAITPNTQATTGVLIGSVSYLAPELVLNEGADARCDVYAVGAVMFEMLTGQKPHTGETPIQVAYQHVHADVPAPSTLVTGIPPYVDALVARATARDRDQRSADARVLLHQVRRVRSALEAELVDDVDLTQDLQLHRVAASMAGPDGWPAPEGWPESWPDADATPTAAAVMAAPYTETVPDDSTALYRPGPPEAYATGYEATRAVTRDAAGIPAPPVEHTRAGNRASTRFEDKHRRGRRMLIAVLVVAVLAATFGWWYGVARYDSAPDLLGMTVAQARAEGQRAGYSVDDAGQEFSETVPRGSVVSTEPEPGGRILPEGTMALTISKGKERYAAPDVEGMSEDEAEAALAEVKAIVGDVEREYSDTVDTGDVISASLPVGRMIRPDTEVDLVVSKGRKPVTVKDYTGKSLETAQAKLDKAGFEVEVDRVYDDEVPKDQVMAQDPASGTAYKGDTITLTVSDGREPIEVPGVVGKNVDDARAILEAAGFKVKVEKERIHFGSNLVSRQSPGGGDEAPPGTTILLRIV</sequence>
<evidence type="ECO:0000256" key="3">
    <source>
        <dbReference type="ARBA" id="ARBA00022679"/>
    </source>
</evidence>
<keyword evidence="9" id="KW-0472">Membrane</keyword>
<feature type="domain" description="Protein kinase" evidence="10">
    <location>
        <begin position="41"/>
        <end position="297"/>
    </location>
</feature>
<dbReference type="InterPro" id="IPR005543">
    <property type="entry name" value="PASTA_dom"/>
</dbReference>
<dbReference type="CDD" id="cd06577">
    <property type="entry name" value="PASTA_pknB"/>
    <property type="match status" value="4"/>
</dbReference>
<dbReference type="Gene3D" id="3.30.10.20">
    <property type="match status" value="4"/>
</dbReference>
<accession>A0A5Q6RZI1</accession>
<evidence type="ECO:0000256" key="5">
    <source>
        <dbReference type="ARBA" id="ARBA00022777"/>
    </source>
</evidence>
<dbReference type="Proteomes" id="UP000307768">
    <property type="component" value="Unassembled WGS sequence"/>
</dbReference>
<dbReference type="FunFam" id="1.10.510.10:FF:000021">
    <property type="entry name" value="Serine/threonine protein kinase"/>
    <property type="match status" value="1"/>
</dbReference>
<protein>
    <recommendedName>
        <fullName evidence="1">non-specific serine/threonine protein kinase</fullName>
        <ecNumber evidence="1">2.7.11.1</ecNumber>
    </recommendedName>
</protein>
<gene>
    <name evidence="12" type="ORF">FE697_007780</name>
</gene>
<reference evidence="12 13" key="1">
    <citation type="submission" date="2019-09" db="EMBL/GenBank/DDBJ databases">
        <title>Mumia zhuanghuii sp. nov. isolated from the intestinal contents of plateau pika (Ochotona curzoniae) in the Qinghai-Tibet plateau of China.</title>
        <authorList>
            <person name="Tian Z."/>
        </authorList>
    </citation>
    <scope>NUCLEOTIDE SEQUENCE [LARGE SCALE GENOMIC DNA]</scope>
    <source>
        <strain evidence="13">350</strain>
    </source>
</reference>
<dbReference type="Gene3D" id="3.30.200.20">
    <property type="entry name" value="Phosphorylase Kinase, domain 1"/>
    <property type="match status" value="1"/>
</dbReference>
<name>A0A5Q6RZI1_9ACTN</name>
<dbReference type="InterPro" id="IPR000719">
    <property type="entry name" value="Prot_kinase_dom"/>
</dbReference>
<evidence type="ECO:0000256" key="7">
    <source>
        <dbReference type="ARBA" id="ARBA00047899"/>
    </source>
</evidence>
<dbReference type="GO" id="GO:0005524">
    <property type="term" value="F:ATP binding"/>
    <property type="evidence" value="ECO:0007669"/>
    <property type="project" value="UniProtKB-KW"/>
</dbReference>
<dbReference type="EMBL" id="VDFQ02000002">
    <property type="protein sequence ID" value="KAA1423493.1"/>
    <property type="molecule type" value="Genomic_DNA"/>
</dbReference>
<evidence type="ECO:0000256" key="8">
    <source>
        <dbReference type="ARBA" id="ARBA00048679"/>
    </source>
</evidence>
<feature type="domain" description="PASTA" evidence="11">
    <location>
        <begin position="512"/>
        <end position="579"/>
    </location>
</feature>
<dbReference type="PROSITE" id="PS50011">
    <property type="entry name" value="PROTEIN_KINASE_DOM"/>
    <property type="match status" value="1"/>
</dbReference>
<feature type="domain" description="PASTA" evidence="11">
    <location>
        <begin position="448"/>
        <end position="511"/>
    </location>
</feature>
<feature type="transmembrane region" description="Helical" evidence="9">
    <location>
        <begin position="424"/>
        <end position="443"/>
    </location>
</feature>
<feature type="domain" description="PASTA" evidence="11">
    <location>
        <begin position="580"/>
        <end position="645"/>
    </location>
</feature>
<comment type="caution">
    <text evidence="12">The sequence shown here is derived from an EMBL/GenBank/DDBJ whole genome shotgun (WGS) entry which is preliminary data.</text>
</comment>
<dbReference type="PANTHER" id="PTHR43289:SF34">
    <property type="entry name" value="SERINE_THREONINE-PROTEIN KINASE YBDM-RELATED"/>
    <property type="match status" value="1"/>
</dbReference>
<evidence type="ECO:0000313" key="13">
    <source>
        <dbReference type="Proteomes" id="UP000307768"/>
    </source>
</evidence>
<dbReference type="InterPro" id="IPR011009">
    <property type="entry name" value="Kinase-like_dom_sf"/>
</dbReference>
<dbReference type="Gene3D" id="1.10.510.10">
    <property type="entry name" value="Transferase(Phosphotransferase) domain 1"/>
    <property type="match status" value="1"/>
</dbReference>
<dbReference type="Pfam" id="PF03793">
    <property type="entry name" value="PASTA"/>
    <property type="match status" value="4"/>
</dbReference>
<dbReference type="Pfam" id="PF00069">
    <property type="entry name" value="Pkinase"/>
    <property type="match status" value="1"/>
</dbReference>
<proteinExistence type="predicted"/>
<organism evidence="12 13">
    <name type="scientific">Mumia zhuanghuii</name>
    <dbReference type="NCBI Taxonomy" id="2585211"/>
    <lineage>
        <taxon>Bacteria</taxon>
        <taxon>Bacillati</taxon>
        <taxon>Actinomycetota</taxon>
        <taxon>Actinomycetes</taxon>
        <taxon>Propionibacteriales</taxon>
        <taxon>Nocardioidaceae</taxon>
        <taxon>Mumia</taxon>
    </lineage>
</organism>
<dbReference type="PROSITE" id="PS51178">
    <property type="entry name" value="PASTA"/>
    <property type="match status" value="4"/>
</dbReference>
<comment type="catalytic activity">
    <reaction evidence="7">
        <text>L-threonyl-[protein] + ATP = O-phospho-L-threonyl-[protein] + ADP + H(+)</text>
        <dbReference type="Rhea" id="RHEA:46608"/>
        <dbReference type="Rhea" id="RHEA-COMP:11060"/>
        <dbReference type="Rhea" id="RHEA-COMP:11605"/>
        <dbReference type="ChEBI" id="CHEBI:15378"/>
        <dbReference type="ChEBI" id="CHEBI:30013"/>
        <dbReference type="ChEBI" id="CHEBI:30616"/>
        <dbReference type="ChEBI" id="CHEBI:61977"/>
        <dbReference type="ChEBI" id="CHEBI:456216"/>
        <dbReference type="EC" id="2.7.11.1"/>
    </reaction>
</comment>
<comment type="catalytic activity">
    <reaction evidence="8">
        <text>L-seryl-[protein] + ATP = O-phospho-L-seryl-[protein] + ADP + H(+)</text>
        <dbReference type="Rhea" id="RHEA:17989"/>
        <dbReference type="Rhea" id="RHEA-COMP:9863"/>
        <dbReference type="Rhea" id="RHEA-COMP:11604"/>
        <dbReference type="ChEBI" id="CHEBI:15378"/>
        <dbReference type="ChEBI" id="CHEBI:29999"/>
        <dbReference type="ChEBI" id="CHEBI:30616"/>
        <dbReference type="ChEBI" id="CHEBI:83421"/>
        <dbReference type="ChEBI" id="CHEBI:456216"/>
        <dbReference type="EC" id="2.7.11.1"/>
    </reaction>
</comment>
<evidence type="ECO:0000256" key="9">
    <source>
        <dbReference type="SAM" id="Phobius"/>
    </source>
</evidence>
<dbReference type="SUPFAM" id="SSF56112">
    <property type="entry name" value="Protein kinase-like (PK-like)"/>
    <property type="match status" value="1"/>
</dbReference>
<dbReference type="SMART" id="SM00740">
    <property type="entry name" value="PASTA"/>
    <property type="match status" value="4"/>
</dbReference>
<keyword evidence="4" id="KW-0547">Nucleotide-binding</keyword>
<evidence type="ECO:0000313" key="12">
    <source>
        <dbReference type="EMBL" id="KAA1423493.1"/>
    </source>
</evidence>
<dbReference type="SMART" id="SM00220">
    <property type="entry name" value="S_TKc"/>
    <property type="match status" value="1"/>
</dbReference>
<dbReference type="EC" id="2.7.11.1" evidence="1"/>